<accession>A0A845GDJ8</accession>
<evidence type="ECO:0000313" key="1">
    <source>
        <dbReference type="EMBL" id="MYM92344.1"/>
    </source>
</evidence>
<organism evidence="1 2">
    <name type="scientific">Duganella vulcania</name>
    <dbReference type="NCBI Taxonomy" id="2692166"/>
    <lineage>
        <taxon>Bacteria</taxon>
        <taxon>Pseudomonadati</taxon>
        <taxon>Pseudomonadota</taxon>
        <taxon>Betaproteobacteria</taxon>
        <taxon>Burkholderiales</taxon>
        <taxon>Oxalobacteraceae</taxon>
        <taxon>Telluria group</taxon>
        <taxon>Duganella</taxon>
    </lineage>
</organism>
<protein>
    <submittedName>
        <fullName evidence="1">Uncharacterized protein</fullName>
    </submittedName>
</protein>
<dbReference type="EMBL" id="WWCX01000001">
    <property type="protein sequence ID" value="MYM92344.1"/>
    <property type="molecule type" value="Genomic_DNA"/>
</dbReference>
<comment type="caution">
    <text evidence="1">The sequence shown here is derived from an EMBL/GenBank/DDBJ whole genome shotgun (WGS) entry which is preliminary data.</text>
</comment>
<reference evidence="1" key="1">
    <citation type="submission" date="2019-12" db="EMBL/GenBank/DDBJ databases">
        <title>Novel species isolated from a subtropical stream in China.</title>
        <authorList>
            <person name="Lu H."/>
        </authorList>
    </citation>
    <scope>NUCLEOTIDE SEQUENCE [LARGE SCALE GENOMIC DNA]</scope>
    <source>
        <strain evidence="1">FT81W</strain>
    </source>
</reference>
<dbReference type="RefSeq" id="WP_161081617.1">
    <property type="nucleotide sequence ID" value="NZ_WWCX01000001.1"/>
</dbReference>
<dbReference type="Proteomes" id="UP000447355">
    <property type="component" value="Unassembled WGS sequence"/>
</dbReference>
<evidence type="ECO:0000313" key="2">
    <source>
        <dbReference type="Proteomes" id="UP000447355"/>
    </source>
</evidence>
<sequence>MKNPSNAPVVSIAGLSELAAASPAVADAVLANCNAKLPFRFDPGTESASHSVVLARPGSGMSFA</sequence>
<dbReference type="AlphaFoldDB" id="A0A845GDJ8"/>
<proteinExistence type="predicted"/>
<name>A0A845GDJ8_9BURK</name>
<gene>
    <name evidence="1" type="ORF">GTP90_00545</name>
</gene>